<dbReference type="OrthoDB" id="6388792at2"/>
<reference evidence="3" key="1">
    <citation type="journal article" date="2014" name="Environ. Microbiol.">
        <title>Comparative genomics of the marine bacterial genus Glaciecola reveals the high degree of genomic diversity and genomic characteristic for cold adaptation.</title>
        <authorList>
            <person name="Qin Q.L."/>
            <person name="Xie B.B."/>
            <person name="Yu Y."/>
            <person name="Shu Y.L."/>
            <person name="Rong J.C."/>
            <person name="Zhang Y.J."/>
            <person name="Zhao D.L."/>
            <person name="Chen X.L."/>
            <person name="Zhang X.Y."/>
            <person name="Chen B."/>
            <person name="Zhou B.C."/>
            <person name="Zhang Y.Z."/>
        </authorList>
    </citation>
    <scope>NUCLEOTIDE SEQUENCE [LARGE SCALE GENOMIC DNA]</scope>
    <source>
        <strain evidence="3">LMG 21857</strain>
    </source>
</reference>
<feature type="transmembrane region" description="Helical" evidence="1">
    <location>
        <begin position="7"/>
        <end position="25"/>
    </location>
</feature>
<comment type="caution">
    <text evidence="2">The sequence shown here is derived from an EMBL/GenBank/DDBJ whole genome shotgun (WGS) entry which is preliminary data.</text>
</comment>
<evidence type="ECO:0008006" key="4">
    <source>
        <dbReference type="Google" id="ProtNLM"/>
    </source>
</evidence>
<evidence type="ECO:0000313" key="3">
    <source>
        <dbReference type="Proteomes" id="UP000006322"/>
    </source>
</evidence>
<dbReference type="RefSeq" id="WP_007104622.1">
    <property type="nucleotide sequence ID" value="NZ_BAER01000044.1"/>
</dbReference>
<sequence>MNLKRYIYLTLGVLFGIFVLQNMQLDHVSFLFWDFAMPRLLLILSTLLIGIAIGVLVPFKKFIPGKK</sequence>
<keyword evidence="1" id="KW-1133">Transmembrane helix</keyword>
<evidence type="ECO:0000256" key="1">
    <source>
        <dbReference type="SAM" id="Phobius"/>
    </source>
</evidence>
<keyword evidence="1" id="KW-0472">Membrane</keyword>
<protein>
    <recommendedName>
        <fullName evidence="4">Lipopolysaccharide assembly protein A domain-containing protein</fullName>
    </recommendedName>
</protein>
<keyword evidence="3" id="KW-1185">Reference proteome</keyword>
<proteinExistence type="predicted"/>
<dbReference type="Proteomes" id="UP000006322">
    <property type="component" value="Unassembled WGS sequence"/>
</dbReference>
<accession>K6ZRB5</accession>
<dbReference type="AlphaFoldDB" id="K6ZRB5"/>
<dbReference type="STRING" id="1129793.GPLA_1930"/>
<feature type="transmembrane region" description="Helical" evidence="1">
    <location>
        <begin position="37"/>
        <end position="59"/>
    </location>
</feature>
<keyword evidence="1" id="KW-0812">Transmembrane</keyword>
<dbReference type="EMBL" id="BAER01000044">
    <property type="protein sequence ID" value="GAC32837.1"/>
    <property type="molecule type" value="Genomic_DNA"/>
</dbReference>
<evidence type="ECO:0000313" key="2">
    <source>
        <dbReference type="EMBL" id="GAC32837.1"/>
    </source>
</evidence>
<gene>
    <name evidence="2" type="ORF">GPLA_1930</name>
</gene>
<organism evidence="2 3">
    <name type="scientific">Paraglaciecola polaris LMG 21857</name>
    <dbReference type="NCBI Taxonomy" id="1129793"/>
    <lineage>
        <taxon>Bacteria</taxon>
        <taxon>Pseudomonadati</taxon>
        <taxon>Pseudomonadota</taxon>
        <taxon>Gammaproteobacteria</taxon>
        <taxon>Alteromonadales</taxon>
        <taxon>Alteromonadaceae</taxon>
        <taxon>Paraglaciecola</taxon>
    </lineage>
</organism>
<name>K6ZRB5_9ALTE</name>